<evidence type="ECO:0000313" key="14">
    <source>
        <dbReference type="EMBL" id="BBL69396.1"/>
    </source>
</evidence>
<dbReference type="SUPFAM" id="SSF55979">
    <property type="entry name" value="DNA clamp"/>
    <property type="match status" value="3"/>
</dbReference>
<dbReference type="GO" id="GO:0003887">
    <property type="term" value="F:DNA-directed DNA polymerase activity"/>
    <property type="evidence" value="ECO:0007669"/>
    <property type="project" value="UniProtKB-UniRule"/>
</dbReference>
<proteinExistence type="inferred from homology"/>
<organism evidence="14 15">
    <name type="scientific">Methylogaea oryzae</name>
    <dbReference type="NCBI Taxonomy" id="1295382"/>
    <lineage>
        <taxon>Bacteria</taxon>
        <taxon>Pseudomonadati</taxon>
        <taxon>Pseudomonadota</taxon>
        <taxon>Gammaproteobacteria</taxon>
        <taxon>Methylococcales</taxon>
        <taxon>Methylococcaceae</taxon>
        <taxon>Methylogaea</taxon>
    </lineage>
</organism>
<evidence type="ECO:0000256" key="6">
    <source>
        <dbReference type="ARBA" id="ARBA00022695"/>
    </source>
</evidence>
<dbReference type="GO" id="GO:0009360">
    <property type="term" value="C:DNA polymerase III complex"/>
    <property type="evidence" value="ECO:0007669"/>
    <property type="project" value="InterPro"/>
</dbReference>
<dbReference type="GO" id="GO:0006271">
    <property type="term" value="P:DNA strand elongation involved in DNA replication"/>
    <property type="evidence" value="ECO:0007669"/>
    <property type="project" value="TreeGrafter"/>
</dbReference>
<evidence type="ECO:0000256" key="3">
    <source>
        <dbReference type="ARBA" id="ARBA00021035"/>
    </source>
</evidence>
<dbReference type="KEGG" id="moz:MoryE10_00020"/>
<dbReference type="Proteomes" id="UP000824988">
    <property type="component" value="Chromosome"/>
</dbReference>
<evidence type="ECO:0000259" key="13">
    <source>
        <dbReference type="Pfam" id="PF02768"/>
    </source>
</evidence>
<dbReference type="InterPro" id="IPR001001">
    <property type="entry name" value="DNA_polIII_beta"/>
</dbReference>
<dbReference type="CDD" id="cd00140">
    <property type="entry name" value="beta_clamp"/>
    <property type="match status" value="1"/>
</dbReference>
<dbReference type="NCBIfam" id="TIGR00663">
    <property type="entry name" value="dnan"/>
    <property type="match status" value="1"/>
</dbReference>
<dbReference type="PANTHER" id="PTHR30478">
    <property type="entry name" value="DNA POLYMERASE III SUBUNIT BETA"/>
    <property type="match status" value="1"/>
</dbReference>
<dbReference type="GO" id="GO:0008408">
    <property type="term" value="F:3'-5' exonuclease activity"/>
    <property type="evidence" value="ECO:0007669"/>
    <property type="project" value="InterPro"/>
</dbReference>
<evidence type="ECO:0000256" key="2">
    <source>
        <dbReference type="ARBA" id="ARBA00010752"/>
    </source>
</evidence>
<sequence>MKLNVARADLLGLLQKVMGVVERKQTLPILGNVLIHSEQGRLSLTATDLEMELIAEAALPEVSEQLAVTAPGRKLLDICRSLADGCDVGLLVEGDKLRLQSGKARFTLATLPVDNFPSFEAPAVEERFVIDGSKLRRALEQSMFAMALQDVRFYLNGLLLEVEGTALRAVASDGHRLAYSEQILDAPVNAQKQVIIPRKGVVELHRLLGDWSGEVELTLGGNSLRAVIGDTVFSVKLVDAKYPDYRRVIPSDVGRVISVDKESLKQALARVSVVCQEKFKSVRFDFTAGTLSLSATSPEQEEASDVVDVDYQGKPLETAYNGSYIMDALNHCGGESIRFGIADGSTACVIASEGDAASRFVVMPLRL</sequence>
<dbReference type="InterPro" id="IPR046938">
    <property type="entry name" value="DNA_clamp_sf"/>
</dbReference>
<dbReference type="Pfam" id="PF02768">
    <property type="entry name" value="DNA_pol3_beta_3"/>
    <property type="match status" value="1"/>
</dbReference>
<comment type="subunit">
    <text evidence="10">Forms a ring-shaped head-to-tail homodimer around DNA.</text>
</comment>
<dbReference type="InterPro" id="IPR022634">
    <property type="entry name" value="DNA_polIII_beta_N"/>
</dbReference>
<dbReference type="InterPro" id="IPR022637">
    <property type="entry name" value="DNA_polIII_beta_cen"/>
</dbReference>
<evidence type="ECO:0000256" key="7">
    <source>
        <dbReference type="ARBA" id="ARBA00022705"/>
    </source>
</evidence>
<dbReference type="Pfam" id="PF00712">
    <property type="entry name" value="DNA_pol3_beta"/>
    <property type="match status" value="1"/>
</dbReference>
<evidence type="ECO:0000259" key="12">
    <source>
        <dbReference type="Pfam" id="PF02767"/>
    </source>
</evidence>
<keyword evidence="6 10" id="KW-0548">Nucleotidyltransferase</keyword>
<dbReference type="SMART" id="SM00480">
    <property type="entry name" value="POL3Bc"/>
    <property type="match status" value="1"/>
</dbReference>
<dbReference type="PANTHER" id="PTHR30478:SF0">
    <property type="entry name" value="BETA SLIDING CLAMP"/>
    <property type="match status" value="1"/>
</dbReference>
<keyword evidence="5 10" id="KW-0808">Transferase</keyword>
<feature type="domain" description="DNA polymerase III beta sliding clamp central" evidence="12">
    <location>
        <begin position="130"/>
        <end position="244"/>
    </location>
</feature>
<comment type="similarity">
    <text evidence="2 10">Belongs to the beta sliding clamp family.</text>
</comment>
<dbReference type="AlphaFoldDB" id="A0A8D4VKT9"/>
<evidence type="ECO:0000313" key="15">
    <source>
        <dbReference type="Proteomes" id="UP000824988"/>
    </source>
</evidence>
<feature type="domain" description="DNA polymerase III beta sliding clamp C-terminal" evidence="13">
    <location>
        <begin position="246"/>
        <end position="366"/>
    </location>
</feature>
<gene>
    <name evidence="14" type="primary">dnaN</name>
    <name evidence="14" type="ORF">MoryE10_00020</name>
</gene>
<feature type="domain" description="DNA polymerase III beta sliding clamp N-terminal" evidence="11">
    <location>
        <begin position="1"/>
        <end position="118"/>
    </location>
</feature>
<evidence type="ECO:0000256" key="8">
    <source>
        <dbReference type="ARBA" id="ARBA00022932"/>
    </source>
</evidence>
<dbReference type="Gene3D" id="3.10.150.10">
    <property type="entry name" value="DNA Polymerase III, subunit A, domain 2"/>
    <property type="match status" value="1"/>
</dbReference>
<dbReference type="GO" id="GO:0005737">
    <property type="term" value="C:cytoplasm"/>
    <property type="evidence" value="ECO:0007669"/>
    <property type="project" value="UniProtKB-SubCell"/>
</dbReference>
<evidence type="ECO:0000256" key="5">
    <source>
        <dbReference type="ARBA" id="ARBA00022679"/>
    </source>
</evidence>
<keyword evidence="8 10" id="KW-0239">DNA-directed DNA polymerase</keyword>
<dbReference type="EMBL" id="AP019782">
    <property type="protein sequence ID" value="BBL69396.1"/>
    <property type="molecule type" value="Genomic_DNA"/>
</dbReference>
<dbReference type="Gene3D" id="3.70.10.10">
    <property type="match status" value="1"/>
</dbReference>
<evidence type="ECO:0000256" key="10">
    <source>
        <dbReference type="PIRNR" id="PIRNR000804"/>
    </source>
</evidence>
<evidence type="ECO:0000256" key="1">
    <source>
        <dbReference type="ARBA" id="ARBA00004496"/>
    </source>
</evidence>
<protein>
    <recommendedName>
        <fullName evidence="3 10">Beta sliding clamp</fullName>
    </recommendedName>
</protein>
<dbReference type="RefSeq" id="WP_054772794.1">
    <property type="nucleotide sequence ID" value="NZ_AP019782.1"/>
</dbReference>
<dbReference type="GO" id="GO:0003677">
    <property type="term" value="F:DNA binding"/>
    <property type="evidence" value="ECO:0007669"/>
    <property type="project" value="UniProtKB-UniRule"/>
</dbReference>
<evidence type="ECO:0000256" key="4">
    <source>
        <dbReference type="ARBA" id="ARBA00022490"/>
    </source>
</evidence>
<reference evidence="14" key="1">
    <citation type="submission" date="2019-06" db="EMBL/GenBank/DDBJ databases">
        <title>Complete genome sequence of Methylogaea oryzae strain JCM16910.</title>
        <authorList>
            <person name="Asakawa S."/>
        </authorList>
    </citation>
    <scope>NUCLEOTIDE SEQUENCE</scope>
    <source>
        <strain evidence="14">E10</strain>
    </source>
</reference>
<keyword evidence="7 10" id="KW-0235">DNA replication</keyword>
<comment type="subcellular location">
    <subcellularLocation>
        <location evidence="1 10">Cytoplasm</location>
    </subcellularLocation>
</comment>
<comment type="function">
    <text evidence="10">Confers DNA tethering and processivity to DNA polymerases and other proteins. Acts as a clamp, forming a ring around DNA (a reaction catalyzed by the clamp-loading complex) which diffuses in an ATP-independent manner freely and bidirectionally along dsDNA. Initially characterized for its ability to contact the catalytic subunit of DNA polymerase III (Pol III), a complex, multichain enzyme responsible for most of the replicative synthesis in bacteria; Pol III exhibits 3'-5' exonuclease proofreading activity. The beta chain is required for initiation of replication as well as for processivity of DNA replication.</text>
</comment>
<dbReference type="Pfam" id="PF02767">
    <property type="entry name" value="DNA_pol3_beta_2"/>
    <property type="match status" value="1"/>
</dbReference>
<name>A0A8D4VKT9_9GAMM</name>
<evidence type="ECO:0000259" key="11">
    <source>
        <dbReference type="Pfam" id="PF00712"/>
    </source>
</evidence>
<keyword evidence="9" id="KW-0238">DNA-binding</keyword>
<dbReference type="InterPro" id="IPR022635">
    <property type="entry name" value="DNA_polIII_beta_C"/>
</dbReference>
<evidence type="ECO:0000256" key="9">
    <source>
        <dbReference type="ARBA" id="ARBA00023125"/>
    </source>
</evidence>
<accession>A0A8D4VKT9</accession>
<keyword evidence="4 10" id="KW-0963">Cytoplasm</keyword>
<dbReference type="PIRSF" id="PIRSF000804">
    <property type="entry name" value="DNA_pol_III_b"/>
    <property type="match status" value="1"/>
</dbReference>
<keyword evidence="15" id="KW-1185">Reference proteome</keyword>